<keyword evidence="2" id="KW-1185">Reference proteome</keyword>
<dbReference type="Proteomes" id="UP001240171">
    <property type="component" value="Unassembled WGS sequence"/>
</dbReference>
<sequence length="103" mass="12100">MNELHRLRESWVPLGDPAAKRFNEQLRLELTDSHPLCTLTLCAAARSEASDDVLYRNLFNQEWVLVHLTWAQTANADYPKYRTFNTIEEFITYAEAHQLFNEE</sequence>
<protein>
    <submittedName>
        <fullName evidence="1">Uncharacterized protein</fullName>
    </submittedName>
</protein>
<organism evidence="1 2">
    <name type="scientific">Paenibacillus lacisoli</name>
    <dbReference type="NCBI Taxonomy" id="3064525"/>
    <lineage>
        <taxon>Bacteria</taxon>
        <taxon>Bacillati</taxon>
        <taxon>Bacillota</taxon>
        <taxon>Bacilli</taxon>
        <taxon>Bacillales</taxon>
        <taxon>Paenibacillaceae</taxon>
        <taxon>Paenibacillus</taxon>
    </lineage>
</organism>
<comment type="caution">
    <text evidence="1">The sequence shown here is derived from an EMBL/GenBank/DDBJ whole genome shotgun (WGS) entry which is preliminary data.</text>
</comment>
<proteinExistence type="predicted"/>
<name>A0ABT9CE98_9BACL</name>
<dbReference type="EMBL" id="JAUQTB010000008">
    <property type="protein sequence ID" value="MDO7907604.1"/>
    <property type="molecule type" value="Genomic_DNA"/>
</dbReference>
<dbReference type="RefSeq" id="WP_305024812.1">
    <property type="nucleotide sequence ID" value="NZ_JAUQTB010000008.1"/>
</dbReference>
<accession>A0ABT9CE98</accession>
<evidence type="ECO:0000313" key="1">
    <source>
        <dbReference type="EMBL" id="MDO7907604.1"/>
    </source>
</evidence>
<evidence type="ECO:0000313" key="2">
    <source>
        <dbReference type="Proteomes" id="UP001240171"/>
    </source>
</evidence>
<reference evidence="1 2" key="1">
    <citation type="submission" date="2023-07" db="EMBL/GenBank/DDBJ databases">
        <title>Paenibacillus sp. JX-17 nov. isolated from soil.</title>
        <authorList>
            <person name="Wan Y."/>
            <person name="Liu B."/>
        </authorList>
    </citation>
    <scope>NUCLEOTIDE SEQUENCE [LARGE SCALE GENOMIC DNA]</scope>
    <source>
        <strain evidence="1 2">JX-17</strain>
    </source>
</reference>
<gene>
    <name evidence="1" type="ORF">Q5741_14435</name>
</gene>